<evidence type="ECO:0000256" key="1">
    <source>
        <dbReference type="SAM" id="MobiDB-lite"/>
    </source>
</evidence>
<feature type="region of interest" description="Disordered" evidence="1">
    <location>
        <begin position="226"/>
        <end position="285"/>
    </location>
</feature>
<sequence>MTRGGKAPASPSLSGTHSSPHSGPGLEDAVKALGLAMSPAKGGPAGRTNVSKPQSRPLSPGQPIMGRSSPAYNLGEDVSSTVPGSYGVEGVGHDMGQSGQAGMSNQQEDLSGKGFDAFGDVLQPMNKTAGAEAPLPSRQAKPLGSDLDTSLASLASNLNMGAPGAPMMYQQPMGAPMGQPMMGMGQPPMGMMGMPMQPGMGMRGMMGGMPGGPPAMYNAQQPAMMGGFQPQRPPAPSNSGTGAVNDPFGALDEQKNRSGNTKDLNLGPLAPQSRVLETELSLRPY</sequence>
<gene>
    <name evidence="2" type="ORF">EGW08_015227</name>
</gene>
<evidence type="ECO:0000313" key="2">
    <source>
        <dbReference type="EMBL" id="RUS77002.1"/>
    </source>
</evidence>
<organism evidence="2 3">
    <name type="scientific">Elysia chlorotica</name>
    <name type="common">Eastern emerald elysia</name>
    <name type="synonym">Sea slug</name>
    <dbReference type="NCBI Taxonomy" id="188477"/>
    <lineage>
        <taxon>Eukaryota</taxon>
        <taxon>Metazoa</taxon>
        <taxon>Spiralia</taxon>
        <taxon>Lophotrochozoa</taxon>
        <taxon>Mollusca</taxon>
        <taxon>Gastropoda</taxon>
        <taxon>Heterobranchia</taxon>
        <taxon>Euthyneura</taxon>
        <taxon>Panpulmonata</taxon>
        <taxon>Sacoglossa</taxon>
        <taxon>Placobranchoidea</taxon>
        <taxon>Plakobranchidae</taxon>
        <taxon>Elysia</taxon>
    </lineage>
</organism>
<evidence type="ECO:0000313" key="3">
    <source>
        <dbReference type="Proteomes" id="UP000271974"/>
    </source>
</evidence>
<proteinExistence type="predicted"/>
<name>A0A3S1B7L9_ELYCH</name>
<dbReference type="OrthoDB" id="44015at2759"/>
<feature type="region of interest" description="Disordered" evidence="1">
    <location>
        <begin position="1"/>
        <end position="107"/>
    </location>
</feature>
<feature type="compositionally biased region" description="Polar residues" evidence="1">
    <location>
        <begin position="97"/>
        <end position="107"/>
    </location>
</feature>
<comment type="caution">
    <text evidence="2">The sequence shown here is derived from an EMBL/GenBank/DDBJ whole genome shotgun (WGS) entry which is preliminary data.</text>
</comment>
<dbReference type="EMBL" id="RQTK01000618">
    <property type="protein sequence ID" value="RUS77002.1"/>
    <property type="molecule type" value="Genomic_DNA"/>
</dbReference>
<feature type="compositionally biased region" description="Low complexity" evidence="1">
    <location>
        <begin position="10"/>
        <end position="26"/>
    </location>
</feature>
<protein>
    <submittedName>
        <fullName evidence="2">Uncharacterized protein</fullName>
    </submittedName>
</protein>
<feature type="compositionally biased region" description="Polar residues" evidence="1">
    <location>
        <begin position="48"/>
        <end position="57"/>
    </location>
</feature>
<accession>A0A3S1B7L9</accession>
<keyword evidence="3" id="KW-1185">Reference proteome</keyword>
<reference evidence="2 3" key="1">
    <citation type="submission" date="2019-01" db="EMBL/GenBank/DDBJ databases">
        <title>A draft genome assembly of the solar-powered sea slug Elysia chlorotica.</title>
        <authorList>
            <person name="Cai H."/>
            <person name="Li Q."/>
            <person name="Fang X."/>
            <person name="Li J."/>
            <person name="Curtis N.E."/>
            <person name="Altenburger A."/>
            <person name="Shibata T."/>
            <person name="Feng M."/>
            <person name="Maeda T."/>
            <person name="Schwartz J.A."/>
            <person name="Shigenobu S."/>
            <person name="Lundholm N."/>
            <person name="Nishiyama T."/>
            <person name="Yang H."/>
            <person name="Hasebe M."/>
            <person name="Li S."/>
            <person name="Pierce S.K."/>
            <person name="Wang J."/>
        </authorList>
    </citation>
    <scope>NUCLEOTIDE SEQUENCE [LARGE SCALE GENOMIC DNA]</scope>
    <source>
        <strain evidence="2">EC2010</strain>
        <tissue evidence="2">Whole organism of an adult</tissue>
    </source>
</reference>
<dbReference type="Proteomes" id="UP000271974">
    <property type="component" value="Unassembled WGS sequence"/>
</dbReference>
<dbReference type="AlphaFoldDB" id="A0A3S1B7L9"/>
<dbReference type="STRING" id="188477.A0A3S1B7L9"/>